<name>A0A6I4W609_9ACTN</name>
<proteinExistence type="predicted"/>
<evidence type="ECO:0000313" key="2">
    <source>
        <dbReference type="EMBL" id="MXQ64911.1"/>
    </source>
</evidence>
<evidence type="ECO:0000313" key="3">
    <source>
        <dbReference type="Proteomes" id="UP000431901"/>
    </source>
</evidence>
<accession>A0A6I4W609</accession>
<organism evidence="2 3">
    <name type="scientific">Actinomadura rayongensis</name>
    <dbReference type="NCBI Taxonomy" id="1429076"/>
    <lineage>
        <taxon>Bacteria</taxon>
        <taxon>Bacillati</taxon>
        <taxon>Actinomycetota</taxon>
        <taxon>Actinomycetes</taxon>
        <taxon>Streptosporangiales</taxon>
        <taxon>Thermomonosporaceae</taxon>
        <taxon>Actinomadura</taxon>
    </lineage>
</organism>
<comment type="caution">
    <text evidence="2">The sequence shown here is derived from an EMBL/GenBank/DDBJ whole genome shotgun (WGS) entry which is preliminary data.</text>
</comment>
<dbReference type="RefSeq" id="WP_161103073.1">
    <property type="nucleotide sequence ID" value="NZ_JBHLYI010000001.1"/>
</dbReference>
<reference evidence="2 3" key="1">
    <citation type="submission" date="2019-12" db="EMBL/GenBank/DDBJ databases">
        <title>Nocardia macrotermitis sp. nov. and Nocardia aurantia sp. nov., isolated from the gut of the fungus growing-termite Macrotermes natalensis.</title>
        <authorList>
            <person name="Christine B."/>
            <person name="Rene B."/>
        </authorList>
    </citation>
    <scope>NUCLEOTIDE SEQUENCE [LARGE SCALE GENOMIC DNA]</scope>
    <source>
        <strain evidence="2 3">DSM 102126</strain>
    </source>
</reference>
<feature type="region of interest" description="Disordered" evidence="1">
    <location>
        <begin position="64"/>
        <end position="127"/>
    </location>
</feature>
<evidence type="ECO:0000256" key="1">
    <source>
        <dbReference type="SAM" id="MobiDB-lite"/>
    </source>
</evidence>
<protein>
    <submittedName>
        <fullName evidence="2">Uncharacterized protein</fullName>
    </submittedName>
</protein>
<dbReference type="EMBL" id="WUTW01000002">
    <property type="protein sequence ID" value="MXQ64911.1"/>
    <property type="molecule type" value="Genomic_DNA"/>
</dbReference>
<sequence length="127" mass="13484">MLMAAPETDPDPRFDTTLRVAPGDGDTLHLTVRGELDLATWAPFRHLLVSVAELWPRVVIDASGLTGKDTGRSDKSAVFRKGRSDSGPPAERQVIRPSVDRVSNSMLAGASGRANTTSTSPGSSARN</sequence>
<dbReference type="AlphaFoldDB" id="A0A6I4W609"/>
<dbReference type="Proteomes" id="UP000431901">
    <property type="component" value="Unassembled WGS sequence"/>
</dbReference>
<dbReference type="OrthoDB" id="3543144at2"/>
<feature type="compositionally biased region" description="Polar residues" evidence="1">
    <location>
        <begin position="113"/>
        <end position="127"/>
    </location>
</feature>
<gene>
    <name evidence="2" type="ORF">GQ466_12770</name>
</gene>
<keyword evidence="3" id="KW-1185">Reference proteome</keyword>